<reference evidence="5" key="1">
    <citation type="journal article" date="2019" name="Int. J. Syst. Evol. Microbiol.">
        <title>The Global Catalogue of Microorganisms (GCM) 10K type strain sequencing project: providing services to taxonomists for standard genome sequencing and annotation.</title>
        <authorList>
            <consortium name="The Broad Institute Genomics Platform"/>
            <consortium name="The Broad Institute Genome Sequencing Center for Infectious Disease"/>
            <person name="Wu L."/>
            <person name="Ma J."/>
        </authorList>
    </citation>
    <scope>NUCLEOTIDE SEQUENCE [LARGE SCALE GENOMIC DNA]</scope>
    <source>
        <strain evidence="5">PCU 347</strain>
    </source>
</reference>
<proteinExistence type="predicted"/>
<evidence type="ECO:0000256" key="1">
    <source>
        <dbReference type="ARBA" id="ARBA00022628"/>
    </source>
</evidence>
<comment type="caution">
    <text evidence="4">The sequence shown here is derived from an EMBL/GenBank/DDBJ whole genome shotgun (WGS) entry which is preliminary data.</text>
</comment>
<dbReference type="RefSeq" id="WP_018568330.1">
    <property type="nucleotide sequence ID" value="NZ_JBHSDP010000024.1"/>
</dbReference>
<accession>A0ABV8TJ20</accession>
<keyword evidence="5" id="KW-1185">Reference proteome</keyword>
<evidence type="ECO:0000313" key="4">
    <source>
        <dbReference type="EMBL" id="MFC4330703.1"/>
    </source>
</evidence>
<dbReference type="InterPro" id="IPR006396">
    <property type="entry name" value="Glu_mut_E"/>
</dbReference>
<dbReference type="EMBL" id="JBHSDP010000024">
    <property type="protein sequence ID" value="MFC4330703.1"/>
    <property type="molecule type" value="Genomic_DNA"/>
</dbReference>
<dbReference type="SUPFAM" id="SSF51703">
    <property type="entry name" value="Cobalamin (vitamin B12)-dependent enzymes"/>
    <property type="match status" value="1"/>
</dbReference>
<keyword evidence="3" id="KW-0170">Cobalt</keyword>
<evidence type="ECO:0000256" key="3">
    <source>
        <dbReference type="ARBA" id="ARBA00023285"/>
    </source>
</evidence>
<dbReference type="InterPro" id="IPR016176">
    <property type="entry name" value="Cbl-dep_enz_cat"/>
</dbReference>
<protein>
    <submittedName>
        <fullName evidence="4">Methylaspartate mutase</fullName>
    </submittedName>
</protein>
<dbReference type="Pfam" id="PF06368">
    <property type="entry name" value="Met_asp_mut_E"/>
    <property type="match status" value="1"/>
</dbReference>
<keyword evidence="1" id="KW-0846">Cobalamin</keyword>
<name>A0ABV8TJ20_9ACTN</name>
<keyword evidence="2" id="KW-0413">Isomerase</keyword>
<evidence type="ECO:0000256" key="2">
    <source>
        <dbReference type="ARBA" id="ARBA00023235"/>
    </source>
</evidence>
<gene>
    <name evidence="4" type="ORF">ACFPC0_23545</name>
</gene>
<evidence type="ECO:0000313" key="5">
    <source>
        <dbReference type="Proteomes" id="UP001595824"/>
    </source>
</evidence>
<sequence>MSGRRPFRQRRSPAVPAPVDFGAFVRAAGADGRLVVQPRMGFGDPALMREGLVAAKGADATTVGTLTLDSYTRVGELAAVEEALREGIKLNGYPVVNHPPATTEAVLAGVRDATFPVQVRHGSATPVDIFWALLRLRLNATEGGPVSYCLPYGRTPLADGVKNWEACCELYTRLRDTGVEPHLETFGGCMMGQLCPPSQLVAISFLEAMFFAQHGIRSLSLSYAQQTDMGQDREAVGALRRLCQELLPTDNWHVVIYAYMGVYPETYRGAHRLLGRAAELAVTTGAHRLIVKTVAEARRIPTIAENVLALEYADAVARRTAPERPGAPDVLGDSPTYAEARALVDAVLGLDDDLGRALLAAFRLGYLDVPYCVHPDNAGRARSYIGPDGRMRWADIGRLPLRGIAEQGTARKITSADLLKDLFHVRQRYDEAALEITEGAGAELLPG</sequence>
<dbReference type="Proteomes" id="UP001595824">
    <property type="component" value="Unassembled WGS sequence"/>
</dbReference>
<dbReference type="PIRSF" id="PIRSF001495">
    <property type="entry name" value="Met_asp_mut_epsi"/>
    <property type="match status" value="1"/>
</dbReference>
<organism evidence="4 5">
    <name type="scientific">Streptomyces andamanensis</name>
    <dbReference type="NCBI Taxonomy" id="1565035"/>
    <lineage>
        <taxon>Bacteria</taxon>
        <taxon>Bacillati</taxon>
        <taxon>Actinomycetota</taxon>
        <taxon>Actinomycetes</taxon>
        <taxon>Kitasatosporales</taxon>
        <taxon>Streptomycetaceae</taxon>
        <taxon>Streptomyces</taxon>
    </lineage>
</organism>
<dbReference type="Gene3D" id="3.20.20.240">
    <property type="entry name" value="Methylmalonyl-CoA mutase"/>
    <property type="match status" value="1"/>
</dbReference>